<name>A0A5B7GDM8_PORTR</name>
<evidence type="ECO:0000313" key="3">
    <source>
        <dbReference type="Proteomes" id="UP000324222"/>
    </source>
</evidence>
<keyword evidence="3" id="KW-1185">Reference proteome</keyword>
<protein>
    <submittedName>
        <fullName evidence="2">Uncharacterized protein</fullName>
    </submittedName>
</protein>
<organism evidence="2 3">
    <name type="scientific">Portunus trituberculatus</name>
    <name type="common">Swimming crab</name>
    <name type="synonym">Neptunus trituberculatus</name>
    <dbReference type="NCBI Taxonomy" id="210409"/>
    <lineage>
        <taxon>Eukaryota</taxon>
        <taxon>Metazoa</taxon>
        <taxon>Ecdysozoa</taxon>
        <taxon>Arthropoda</taxon>
        <taxon>Crustacea</taxon>
        <taxon>Multicrustacea</taxon>
        <taxon>Malacostraca</taxon>
        <taxon>Eumalacostraca</taxon>
        <taxon>Eucarida</taxon>
        <taxon>Decapoda</taxon>
        <taxon>Pleocyemata</taxon>
        <taxon>Brachyura</taxon>
        <taxon>Eubrachyura</taxon>
        <taxon>Portunoidea</taxon>
        <taxon>Portunidae</taxon>
        <taxon>Portuninae</taxon>
        <taxon>Portunus</taxon>
    </lineage>
</organism>
<dbReference type="Proteomes" id="UP000324222">
    <property type="component" value="Unassembled WGS sequence"/>
</dbReference>
<proteinExistence type="predicted"/>
<evidence type="ECO:0000313" key="2">
    <source>
        <dbReference type="EMBL" id="MPC55689.1"/>
    </source>
</evidence>
<feature type="compositionally biased region" description="Polar residues" evidence="1">
    <location>
        <begin position="94"/>
        <end position="103"/>
    </location>
</feature>
<comment type="caution">
    <text evidence="2">The sequence shown here is derived from an EMBL/GenBank/DDBJ whole genome shotgun (WGS) entry which is preliminary data.</text>
</comment>
<sequence>MHGIGFCATDKQDTCRNLVHSLLLALHTQRWPHTTWKCCECVLVVTQLVNTVSKRLSAASCKQEWRRRGNLGGPSSHTPSLNTRAKEDKRGVGKTNNGWIKGC</sequence>
<feature type="compositionally biased region" description="Polar residues" evidence="1">
    <location>
        <begin position="73"/>
        <end position="83"/>
    </location>
</feature>
<gene>
    <name evidence="2" type="ORF">E2C01_049633</name>
</gene>
<feature type="region of interest" description="Disordered" evidence="1">
    <location>
        <begin position="67"/>
        <end position="103"/>
    </location>
</feature>
<reference evidence="2 3" key="1">
    <citation type="submission" date="2019-05" db="EMBL/GenBank/DDBJ databases">
        <title>Another draft genome of Portunus trituberculatus and its Hox gene families provides insights of decapod evolution.</title>
        <authorList>
            <person name="Jeong J.-H."/>
            <person name="Song I."/>
            <person name="Kim S."/>
            <person name="Choi T."/>
            <person name="Kim D."/>
            <person name="Ryu S."/>
            <person name="Kim W."/>
        </authorList>
    </citation>
    <scope>NUCLEOTIDE SEQUENCE [LARGE SCALE GENOMIC DNA]</scope>
    <source>
        <tissue evidence="2">Muscle</tissue>
    </source>
</reference>
<dbReference type="AlphaFoldDB" id="A0A5B7GDM8"/>
<dbReference type="EMBL" id="VSRR010013370">
    <property type="protein sequence ID" value="MPC55689.1"/>
    <property type="molecule type" value="Genomic_DNA"/>
</dbReference>
<evidence type="ECO:0000256" key="1">
    <source>
        <dbReference type="SAM" id="MobiDB-lite"/>
    </source>
</evidence>
<accession>A0A5B7GDM8</accession>